<dbReference type="InterPro" id="IPR018076">
    <property type="entry name" value="T2SS_GspF_dom"/>
</dbReference>
<dbReference type="PANTHER" id="PTHR35007:SF1">
    <property type="entry name" value="PILUS ASSEMBLY PROTEIN"/>
    <property type="match status" value="1"/>
</dbReference>
<feature type="transmembrane region" description="Helical" evidence="6">
    <location>
        <begin position="267"/>
        <end position="286"/>
    </location>
</feature>
<evidence type="ECO:0000256" key="1">
    <source>
        <dbReference type="ARBA" id="ARBA00004651"/>
    </source>
</evidence>
<reference evidence="8 9" key="1">
    <citation type="submission" date="2019-02" db="EMBL/GenBank/DDBJ databases">
        <title>Deep-cultivation of Planctomycetes and their phenomic and genomic characterization uncovers novel biology.</title>
        <authorList>
            <person name="Wiegand S."/>
            <person name="Jogler M."/>
            <person name="Boedeker C."/>
            <person name="Pinto D."/>
            <person name="Vollmers J."/>
            <person name="Rivas-Marin E."/>
            <person name="Kohn T."/>
            <person name="Peeters S.H."/>
            <person name="Heuer A."/>
            <person name="Rast P."/>
            <person name="Oberbeckmann S."/>
            <person name="Bunk B."/>
            <person name="Jeske O."/>
            <person name="Meyerdierks A."/>
            <person name="Storesund J.E."/>
            <person name="Kallscheuer N."/>
            <person name="Luecker S."/>
            <person name="Lage O.M."/>
            <person name="Pohl T."/>
            <person name="Merkel B.J."/>
            <person name="Hornburger P."/>
            <person name="Mueller R.-W."/>
            <person name="Bruemmer F."/>
            <person name="Labrenz M."/>
            <person name="Spormann A.M."/>
            <person name="Op Den Camp H."/>
            <person name="Overmann J."/>
            <person name="Amann R."/>
            <person name="Jetten M.S.M."/>
            <person name="Mascher T."/>
            <person name="Medema M.H."/>
            <person name="Devos D.P."/>
            <person name="Kaster A.-K."/>
            <person name="Ovreas L."/>
            <person name="Rohde M."/>
            <person name="Galperin M.Y."/>
            <person name="Jogler C."/>
        </authorList>
    </citation>
    <scope>NUCLEOTIDE SEQUENCE [LARGE SCALE GENOMIC DNA]</scope>
    <source>
        <strain evidence="8 9">Pla52n</strain>
    </source>
</reference>
<evidence type="ECO:0000256" key="5">
    <source>
        <dbReference type="ARBA" id="ARBA00023136"/>
    </source>
</evidence>
<dbReference type="Gene3D" id="1.20.81.30">
    <property type="entry name" value="Type II secretion system (T2SS), domain F"/>
    <property type="match status" value="1"/>
</dbReference>
<comment type="subcellular location">
    <subcellularLocation>
        <location evidence="1">Cell membrane</location>
        <topology evidence="1">Multi-pass membrane protein</topology>
    </subcellularLocation>
</comment>
<sequence length="324" mass="34903">MSGIVIIIAIGVFVASIVAFAANVLVPGGDNTATEDRLAEMASRRRGGPKSTGKSDGMSLLQDGGFDDATGFVANVIKSLPGIRDYLEQADVRMKPAHFLGIVVAAFFGGCVLTVASPFPLLAPFVGAMFAAVPVGWLLIKRKRRLAKFGTQLPEALELIGRSLRAGHSLNAGFGLVASEMEQPLAKEFARAFEEQNFGIPLDEAIEDMADRVPNMDLRFFATAVILQRQTGGDLAEILDKIGHLIRERLMILGQIQALTGEGRMSGAVLLALPPVLFLVMLKLNYEYVMTLFTDELGRYMLCAALVTQIIGALVIKKIITIKV</sequence>
<dbReference type="GO" id="GO:0005886">
    <property type="term" value="C:plasma membrane"/>
    <property type="evidence" value="ECO:0007669"/>
    <property type="project" value="UniProtKB-SubCell"/>
</dbReference>
<feature type="transmembrane region" description="Helical" evidence="6">
    <location>
        <begin position="122"/>
        <end position="140"/>
    </location>
</feature>
<evidence type="ECO:0000256" key="3">
    <source>
        <dbReference type="ARBA" id="ARBA00022692"/>
    </source>
</evidence>
<comment type="caution">
    <text evidence="8">The sequence shown here is derived from an EMBL/GenBank/DDBJ whole genome shotgun (WGS) entry which is preliminary data.</text>
</comment>
<dbReference type="PANTHER" id="PTHR35007">
    <property type="entry name" value="INTEGRAL MEMBRANE PROTEIN-RELATED"/>
    <property type="match status" value="1"/>
</dbReference>
<gene>
    <name evidence="8" type="ORF">Pla52n_26090</name>
</gene>
<keyword evidence="3 6" id="KW-0812">Transmembrane</keyword>
<dbReference type="Pfam" id="PF00482">
    <property type="entry name" value="T2SSF"/>
    <property type="match status" value="1"/>
</dbReference>
<keyword evidence="2" id="KW-1003">Cell membrane</keyword>
<dbReference type="InterPro" id="IPR042094">
    <property type="entry name" value="T2SS_GspF_sf"/>
</dbReference>
<keyword evidence="5 6" id="KW-0472">Membrane</keyword>
<evidence type="ECO:0000256" key="6">
    <source>
        <dbReference type="SAM" id="Phobius"/>
    </source>
</evidence>
<keyword evidence="9" id="KW-1185">Reference proteome</keyword>
<evidence type="ECO:0000313" key="8">
    <source>
        <dbReference type="EMBL" id="TWU04567.1"/>
    </source>
</evidence>
<feature type="transmembrane region" description="Helical" evidence="6">
    <location>
        <begin position="6"/>
        <end position="26"/>
    </location>
</feature>
<organism evidence="8 9">
    <name type="scientific">Stieleria varia</name>
    <dbReference type="NCBI Taxonomy" id="2528005"/>
    <lineage>
        <taxon>Bacteria</taxon>
        <taxon>Pseudomonadati</taxon>
        <taxon>Planctomycetota</taxon>
        <taxon>Planctomycetia</taxon>
        <taxon>Pirellulales</taxon>
        <taxon>Pirellulaceae</taxon>
        <taxon>Stieleria</taxon>
    </lineage>
</organism>
<dbReference type="OrthoDB" id="9803381at2"/>
<dbReference type="EMBL" id="SJPN01000003">
    <property type="protein sequence ID" value="TWU04567.1"/>
    <property type="molecule type" value="Genomic_DNA"/>
</dbReference>
<protein>
    <submittedName>
        <fullName evidence="8">Bacterial type II secretion system protein F domain protein</fullName>
    </submittedName>
</protein>
<feature type="domain" description="Type II secretion system protein GspF" evidence="7">
    <location>
        <begin position="157"/>
        <end position="282"/>
    </location>
</feature>
<feature type="transmembrane region" description="Helical" evidence="6">
    <location>
        <begin position="97"/>
        <end position="116"/>
    </location>
</feature>
<evidence type="ECO:0000259" key="7">
    <source>
        <dbReference type="Pfam" id="PF00482"/>
    </source>
</evidence>
<dbReference type="AlphaFoldDB" id="A0A5C6AYK7"/>
<dbReference type="RefSeq" id="WP_146519969.1">
    <property type="nucleotide sequence ID" value="NZ_CP151726.1"/>
</dbReference>
<evidence type="ECO:0000256" key="2">
    <source>
        <dbReference type="ARBA" id="ARBA00022475"/>
    </source>
</evidence>
<proteinExistence type="predicted"/>
<feature type="transmembrane region" description="Helical" evidence="6">
    <location>
        <begin position="298"/>
        <end position="316"/>
    </location>
</feature>
<dbReference type="Proteomes" id="UP000320176">
    <property type="component" value="Unassembled WGS sequence"/>
</dbReference>
<evidence type="ECO:0000256" key="4">
    <source>
        <dbReference type="ARBA" id="ARBA00022989"/>
    </source>
</evidence>
<evidence type="ECO:0000313" key="9">
    <source>
        <dbReference type="Proteomes" id="UP000320176"/>
    </source>
</evidence>
<accession>A0A5C6AYK7</accession>
<keyword evidence="4 6" id="KW-1133">Transmembrane helix</keyword>
<name>A0A5C6AYK7_9BACT</name>